<reference evidence="1 2" key="1">
    <citation type="submission" date="2021-06" db="EMBL/GenBank/DDBJ databases">
        <authorList>
            <person name="Kallberg Y."/>
            <person name="Tangrot J."/>
            <person name="Rosling A."/>
        </authorList>
    </citation>
    <scope>NUCLEOTIDE SEQUENCE [LARGE SCALE GENOMIC DNA]</scope>
    <source>
        <strain evidence="1 2">120-4 pot B 10/14</strain>
    </source>
</reference>
<evidence type="ECO:0000313" key="2">
    <source>
        <dbReference type="Proteomes" id="UP000789901"/>
    </source>
</evidence>
<dbReference type="EMBL" id="CAJVQB010074810">
    <property type="protein sequence ID" value="CAG8844140.1"/>
    <property type="molecule type" value="Genomic_DNA"/>
</dbReference>
<feature type="non-terminal residue" evidence="1">
    <location>
        <position position="150"/>
    </location>
</feature>
<feature type="non-terminal residue" evidence="1">
    <location>
        <position position="1"/>
    </location>
</feature>
<keyword evidence="2" id="KW-1185">Reference proteome</keyword>
<accession>A0ABN7WZ00</accession>
<comment type="caution">
    <text evidence="1">The sequence shown here is derived from an EMBL/GenBank/DDBJ whole genome shotgun (WGS) entry which is preliminary data.</text>
</comment>
<protein>
    <submittedName>
        <fullName evidence="1">21953_t:CDS:1</fullName>
    </submittedName>
</protein>
<name>A0ABN7WZ00_GIGMA</name>
<evidence type="ECO:0000313" key="1">
    <source>
        <dbReference type="EMBL" id="CAG8844140.1"/>
    </source>
</evidence>
<gene>
    <name evidence="1" type="ORF">GMARGA_LOCUS36925</name>
</gene>
<proteinExistence type="predicted"/>
<dbReference type="Proteomes" id="UP000789901">
    <property type="component" value="Unassembled WGS sequence"/>
</dbReference>
<organism evidence="1 2">
    <name type="scientific">Gigaspora margarita</name>
    <dbReference type="NCBI Taxonomy" id="4874"/>
    <lineage>
        <taxon>Eukaryota</taxon>
        <taxon>Fungi</taxon>
        <taxon>Fungi incertae sedis</taxon>
        <taxon>Mucoromycota</taxon>
        <taxon>Glomeromycotina</taxon>
        <taxon>Glomeromycetes</taxon>
        <taxon>Diversisporales</taxon>
        <taxon>Gigasporaceae</taxon>
        <taxon>Gigaspora</taxon>
    </lineage>
</organism>
<sequence>DRQLLCIGLVPGGRTISIDIRRKDDRIIKSKKREKKNKTHDNRLKNGNMVNESQVPIIELKNAELKENQLNTSWADDTEATYRKGGSLNQSKLMENSFLSSSGKSEDLMVDRIEGSGTNPDVMKIDLEILRIEEEKNNKLTDEKEKWELP</sequence>